<keyword evidence="3" id="KW-1185">Reference proteome</keyword>
<reference evidence="2 3" key="1">
    <citation type="journal article" date="2022" name="Nat. Plants">
        <title>Genomes of leafy and leafless Platanthera orchids illuminate the evolution of mycoheterotrophy.</title>
        <authorList>
            <person name="Li M.H."/>
            <person name="Liu K.W."/>
            <person name="Li Z."/>
            <person name="Lu H.C."/>
            <person name="Ye Q.L."/>
            <person name="Zhang D."/>
            <person name="Wang J.Y."/>
            <person name="Li Y.F."/>
            <person name="Zhong Z.M."/>
            <person name="Liu X."/>
            <person name="Yu X."/>
            <person name="Liu D.K."/>
            <person name="Tu X.D."/>
            <person name="Liu B."/>
            <person name="Hao Y."/>
            <person name="Liao X.Y."/>
            <person name="Jiang Y.T."/>
            <person name="Sun W.H."/>
            <person name="Chen J."/>
            <person name="Chen Y.Q."/>
            <person name="Ai Y."/>
            <person name="Zhai J.W."/>
            <person name="Wu S.S."/>
            <person name="Zhou Z."/>
            <person name="Hsiao Y.Y."/>
            <person name="Wu W.L."/>
            <person name="Chen Y.Y."/>
            <person name="Lin Y.F."/>
            <person name="Hsu J.L."/>
            <person name="Li C.Y."/>
            <person name="Wang Z.W."/>
            <person name="Zhao X."/>
            <person name="Zhong W.Y."/>
            <person name="Ma X.K."/>
            <person name="Ma L."/>
            <person name="Huang J."/>
            <person name="Chen G.Z."/>
            <person name="Huang M.Z."/>
            <person name="Huang L."/>
            <person name="Peng D.H."/>
            <person name="Luo Y.B."/>
            <person name="Zou S.Q."/>
            <person name="Chen S.P."/>
            <person name="Lan S."/>
            <person name="Tsai W.C."/>
            <person name="Van de Peer Y."/>
            <person name="Liu Z.J."/>
        </authorList>
    </citation>
    <scope>NUCLEOTIDE SEQUENCE [LARGE SCALE GENOMIC DNA]</scope>
    <source>
        <strain evidence="2">Lor288</strain>
    </source>
</reference>
<feature type="compositionally biased region" description="Low complexity" evidence="1">
    <location>
        <begin position="28"/>
        <end position="41"/>
    </location>
</feature>
<dbReference type="PANTHER" id="PTHR33416:SF20">
    <property type="entry name" value="NUCLEAR PORE COMPLEX PROTEIN NUP1"/>
    <property type="match status" value="1"/>
</dbReference>
<evidence type="ECO:0000256" key="1">
    <source>
        <dbReference type="SAM" id="MobiDB-lite"/>
    </source>
</evidence>
<feature type="compositionally biased region" description="Low complexity" evidence="1">
    <location>
        <begin position="566"/>
        <end position="578"/>
    </location>
</feature>
<feature type="region of interest" description="Disordered" evidence="1">
    <location>
        <begin position="73"/>
        <end position="100"/>
    </location>
</feature>
<feature type="compositionally biased region" description="Polar residues" evidence="1">
    <location>
        <begin position="494"/>
        <end position="503"/>
    </location>
</feature>
<sequence>MAFASGSGQQEQFRSGGKILHGRRHLPRFSPYSRPSSSAAPLAVLGTEPEAGRSPNWFRGLISGAGKLISSVLGSEGSGSSPSECSSDYPSDEECDSLANGHEDHLLSDDLVVFNKREIGIEGNAEPLAIVSKSESKLVIEQLLLQETFTRDEYSKLMDIIRSRVLDIPSAEGDDGIQKEVPERVFERRHWPSLSQDLNISGPSNSSPGNLSAFSPRYYASEAVTPELRNRAVLEAKKWFEEKKLSPSTICDQECGPCILNTNMNQYHLDSDGGSPIDMAKSYMQSLPPWRSPSFSNSGFKNLSSSGKHMSCSSAGHLLLASKVNKRDYSAIGSWHSSRRQIADEQRSSKLKHAGSATKNFSKKIQDSPCGDISSDEPLRLYDKEAVEAGQLLNMDNVVSQSSIVEIREAFEKAQEIPKIATENGIEHLHPNIDSILPCDADILMSDKNQDVEMPSLSEVQIGSISFPETETSQPENVVPAAPSIMRSKEGNFQDDNVVQANPDSDFKHAHSFTDTQPPDDNPPHVSKEIIRAADQTNTNGNFDGINSMKFGLASTSKGGPTTTNSSSSRDVVAASASEGSHEPPTDVSSGRPSSQGIGGNAGRLRNGTKMKTIERILTEPSQPGRGRGRRKAKTVVRQQKWKG</sequence>
<proteinExistence type="predicted"/>
<feature type="compositionally biased region" description="Low complexity" evidence="1">
    <location>
        <begin position="73"/>
        <end position="89"/>
    </location>
</feature>
<feature type="region of interest" description="Disordered" evidence="1">
    <location>
        <begin position="554"/>
        <end position="644"/>
    </location>
</feature>
<dbReference type="PANTHER" id="PTHR33416">
    <property type="entry name" value="NUCLEAR PORE COMPLEX PROTEIN NUP1"/>
    <property type="match status" value="1"/>
</dbReference>
<name>A0ABR2MU91_9ASPA</name>
<feature type="region of interest" description="Disordered" evidence="1">
    <location>
        <begin position="340"/>
        <end position="372"/>
    </location>
</feature>
<evidence type="ECO:0000313" key="2">
    <source>
        <dbReference type="EMBL" id="KAK8967767.1"/>
    </source>
</evidence>
<feature type="compositionally biased region" description="Polar residues" evidence="1">
    <location>
        <begin position="587"/>
        <end position="596"/>
    </location>
</feature>
<gene>
    <name evidence="2" type="ORF">KSP40_PGU005636</name>
</gene>
<feature type="region of interest" description="Disordered" evidence="1">
    <location>
        <begin position="1"/>
        <end position="54"/>
    </location>
</feature>
<feature type="compositionally biased region" description="Polar residues" evidence="1">
    <location>
        <begin position="554"/>
        <end position="565"/>
    </location>
</feature>
<dbReference type="EMBL" id="JBBWWR010000004">
    <property type="protein sequence ID" value="KAK8967767.1"/>
    <property type="molecule type" value="Genomic_DNA"/>
</dbReference>
<feature type="compositionally biased region" description="Polar residues" evidence="1">
    <location>
        <begin position="1"/>
        <end position="13"/>
    </location>
</feature>
<feature type="compositionally biased region" description="Basic residues" evidence="1">
    <location>
        <begin position="627"/>
        <end position="644"/>
    </location>
</feature>
<accession>A0ABR2MU91</accession>
<evidence type="ECO:0008006" key="4">
    <source>
        <dbReference type="Google" id="ProtNLM"/>
    </source>
</evidence>
<comment type="caution">
    <text evidence="2">The sequence shown here is derived from an EMBL/GenBank/DDBJ whole genome shotgun (WGS) entry which is preliminary data.</text>
</comment>
<evidence type="ECO:0000313" key="3">
    <source>
        <dbReference type="Proteomes" id="UP001412067"/>
    </source>
</evidence>
<feature type="region of interest" description="Disordered" evidence="1">
    <location>
        <begin position="491"/>
        <end position="526"/>
    </location>
</feature>
<protein>
    <recommendedName>
        <fullName evidence="4">Protein KAKU4</fullName>
    </recommendedName>
</protein>
<organism evidence="2 3">
    <name type="scientific">Platanthera guangdongensis</name>
    <dbReference type="NCBI Taxonomy" id="2320717"/>
    <lineage>
        <taxon>Eukaryota</taxon>
        <taxon>Viridiplantae</taxon>
        <taxon>Streptophyta</taxon>
        <taxon>Embryophyta</taxon>
        <taxon>Tracheophyta</taxon>
        <taxon>Spermatophyta</taxon>
        <taxon>Magnoliopsida</taxon>
        <taxon>Liliopsida</taxon>
        <taxon>Asparagales</taxon>
        <taxon>Orchidaceae</taxon>
        <taxon>Orchidoideae</taxon>
        <taxon>Orchideae</taxon>
        <taxon>Orchidinae</taxon>
        <taxon>Platanthera</taxon>
    </lineage>
</organism>
<dbReference type="Proteomes" id="UP001412067">
    <property type="component" value="Unassembled WGS sequence"/>
</dbReference>